<proteinExistence type="inferred from homology"/>
<dbReference type="InterPro" id="IPR003593">
    <property type="entry name" value="AAA+_ATPase"/>
</dbReference>
<reference evidence="6 7" key="1">
    <citation type="submission" date="2014-09" db="EMBL/GenBank/DDBJ databases">
        <title>Draft genome sequence of Streptomyces natalensis ATCC 27448, producer of the antifungal pimaricin.</title>
        <authorList>
            <person name="Mendes M.V."/>
            <person name="Beites T."/>
            <person name="Pires S."/>
            <person name="Santos C.L."/>
            <person name="Moradas-Ferreira P."/>
        </authorList>
    </citation>
    <scope>NUCLEOTIDE SEQUENCE [LARGE SCALE GENOMIC DNA]</scope>
    <source>
        <strain evidence="6 7">ATCC 27448</strain>
    </source>
</reference>
<sequence length="311" mass="33456">MATTPDATAEPAVHVAGLRRTYPGHTGLHQLDLTVPAGSLTALIGPNGSGKTTTMRLLLGLDQPEAGTGTVLGSPLNHPARYLPQVGALIEQPALYPQLTGRKNLRVLAELAGLGDDHIHRALSRTGMEQQADRPVATYSLGMRQRLGIAVALLTEPRLLILDEPTNGLDPVGTAQLRELLRSLTSDGTTVLISSHQLNELDAICDHFVFLYQGATLFQGDRNALAASQHSSIEAAPERKDQLTALTSAFTEAGYDVRRHEDRLLVDTAAEHAGELNRTAAAHGITLSHLTVRRPTLEEAFFSLLRQESQC</sequence>
<dbReference type="Proteomes" id="UP000032458">
    <property type="component" value="Unassembled WGS sequence"/>
</dbReference>
<comment type="similarity">
    <text evidence="1">Belongs to the ABC transporter superfamily.</text>
</comment>
<dbReference type="GO" id="GO:0005524">
    <property type="term" value="F:ATP binding"/>
    <property type="evidence" value="ECO:0007669"/>
    <property type="project" value="UniProtKB-KW"/>
</dbReference>
<keyword evidence="4" id="KW-0067">ATP-binding</keyword>
<evidence type="ECO:0000256" key="2">
    <source>
        <dbReference type="ARBA" id="ARBA00022448"/>
    </source>
</evidence>
<evidence type="ECO:0000259" key="5">
    <source>
        <dbReference type="PROSITE" id="PS50893"/>
    </source>
</evidence>
<dbReference type="Gene3D" id="3.40.50.300">
    <property type="entry name" value="P-loop containing nucleotide triphosphate hydrolases"/>
    <property type="match status" value="1"/>
</dbReference>
<protein>
    <recommendedName>
        <fullName evidence="5">ABC transporter domain-containing protein</fullName>
    </recommendedName>
</protein>
<dbReference type="PATRIC" id="fig|1240678.4.peg.1584"/>
<comment type="caution">
    <text evidence="6">The sequence shown here is derived from an EMBL/GenBank/DDBJ whole genome shotgun (WGS) entry which is preliminary data.</text>
</comment>
<dbReference type="EMBL" id="JRKI01000009">
    <property type="protein sequence ID" value="KIZ18461.1"/>
    <property type="molecule type" value="Genomic_DNA"/>
</dbReference>
<dbReference type="InterPro" id="IPR017871">
    <property type="entry name" value="ABC_transporter-like_CS"/>
</dbReference>
<accession>A0A0D7CQY1</accession>
<dbReference type="Pfam" id="PF00005">
    <property type="entry name" value="ABC_tran"/>
    <property type="match status" value="1"/>
</dbReference>
<dbReference type="InterPro" id="IPR003439">
    <property type="entry name" value="ABC_transporter-like_ATP-bd"/>
</dbReference>
<keyword evidence="3" id="KW-0547">Nucleotide-binding</keyword>
<dbReference type="PANTHER" id="PTHR43335:SF4">
    <property type="entry name" value="ABC TRANSPORTER, ATP-BINDING PROTEIN"/>
    <property type="match status" value="1"/>
</dbReference>
<dbReference type="SMART" id="SM00382">
    <property type="entry name" value="AAA"/>
    <property type="match status" value="1"/>
</dbReference>
<keyword evidence="2" id="KW-0813">Transport</keyword>
<feature type="domain" description="ABC transporter" evidence="5">
    <location>
        <begin position="13"/>
        <end position="238"/>
    </location>
</feature>
<dbReference type="PROSITE" id="PS00211">
    <property type="entry name" value="ABC_TRANSPORTER_1"/>
    <property type="match status" value="1"/>
</dbReference>
<dbReference type="InterPro" id="IPR027417">
    <property type="entry name" value="P-loop_NTPase"/>
</dbReference>
<evidence type="ECO:0000313" key="6">
    <source>
        <dbReference type="EMBL" id="KIZ18461.1"/>
    </source>
</evidence>
<dbReference type="GO" id="GO:0016887">
    <property type="term" value="F:ATP hydrolysis activity"/>
    <property type="evidence" value="ECO:0007669"/>
    <property type="project" value="InterPro"/>
</dbReference>
<dbReference type="SUPFAM" id="SSF52540">
    <property type="entry name" value="P-loop containing nucleoside triphosphate hydrolases"/>
    <property type="match status" value="1"/>
</dbReference>
<name>A0A0D7CQY1_9ACTN</name>
<evidence type="ECO:0000256" key="3">
    <source>
        <dbReference type="ARBA" id="ARBA00022741"/>
    </source>
</evidence>
<gene>
    <name evidence="6" type="ORF">SNA_07560</name>
</gene>
<evidence type="ECO:0000256" key="1">
    <source>
        <dbReference type="ARBA" id="ARBA00005417"/>
    </source>
</evidence>
<dbReference type="PANTHER" id="PTHR43335">
    <property type="entry name" value="ABC TRANSPORTER, ATP-BINDING PROTEIN"/>
    <property type="match status" value="1"/>
</dbReference>
<evidence type="ECO:0000256" key="4">
    <source>
        <dbReference type="ARBA" id="ARBA00022840"/>
    </source>
</evidence>
<dbReference type="AlphaFoldDB" id="A0A0D7CQY1"/>
<keyword evidence="7" id="KW-1185">Reference proteome</keyword>
<dbReference type="PROSITE" id="PS50893">
    <property type="entry name" value="ABC_TRANSPORTER_2"/>
    <property type="match status" value="1"/>
</dbReference>
<organism evidence="6 7">
    <name type="scientific">Streptomyces natalensis ATCC 27448</name>
    <dbReference type="NCBI Taxonomy" id="1240678"/>
    <lineage>
        <taxon>Bacteria</taxon>
        <taxon>Bacillati</taxon>
        <taxon>Actinomycetota</taxon>
        <taxon>Actinomycetes</taxon>
        <taxon>Kitasatosporales</taxon>
        <taxon>Streptomycetaceae</taxon>
        <taxon>Streptomyces</taxon>
    </lineage>
</organism>
<evidence type="ECO:0000313" key="7">
    <source>
        <dbReference type="Proteomes" id="UP000032458"/>
    </source>
</evidence>